<comment type="subcellular location">
    <subcellularLocation>
        <location evidence="2">Membrane</location>
        <topology evidence="2">Single-pass membrane protein</topology>
    </subcellularLocation>
</comment>
<dbReference type="InterPro" id="IPR025287">
    <property type="entry name" value="WAK_GUB"/>
</dbReference>
<feature type="domain" description="RING-type" evidence="17">
    <location>
        <begin position="338"/>
        <end position="380"/>
    </location>
</feature>
<evidence type="ECO:0000256" key="14">
    <source>
        <dbReference type="ARBA" id="ARBA00024209"/>
    </source>
</evidence>
<evidence type="ECO:0000256" key="16">
    <source>
        <dbReference type="SAM" id="Phobius"/>
    </source>
</evidence>
<dbReference type="Gene3D" id="3.30.40.10">
    <property type="entry name" value="Zinc/RING finger domain, C3HC4 (zinc finger)"/>
    <property type="match status" value="1"/>
</dbReference>
<dbReference type="Pfam" id="PF13639">
    <property type="entry name" value="zf-RING_2"/>
    <property type="match status" value="1"/>
</dbReference>
<evidence type="ECO:0000256" key="10">
    <source>
        <dbReference type="ARBA" id="ARBA00022786"/>
    </source>
</evidence>
<evidence type="ECO:0000259" key="17">
    <source>
        <dbReference type="PROSITE" id="PS50089"/>
    </source>
</evidence>
<gene>
    <name evidence="18" type="ORF">Salat_0786200</name>
</gene>
<keyword evidence="8" id="KW-0732">Signal</keyword>
<feature type="transmembrane region" description="Helical" evidence="16">
    <location>
        <begin position="21"/>
        <end position="39"/>
    </location>
</feature>
<evidence type="ECO:0000256" key="9">
    <source>
        <dbReference type="ARBA" id="ARBA00022771"/>
    </source>
</evidence>
<name>A0AAE1YTJ5_9LAMI</name>
<evidence type="ECO:0000256" key="1">
    <source>
        <dbReference type="ARBA" id="ARBA00000900"/>
    </source>
</evidence>
<evidence type="ECO:0000256" key="3">
    <source>
        <dbReference type="ARBA" id="ARBA00004906"/>
    </source>
</evidence>
<dbReference type="CDD" id="cd16461">
    <property type="entry name" value="RING-H2_EL5-like"/>
    <property type="match status" value="1"/>
</dbReference>
<dbReference type="SMART" id="SM00184">
    <property type="entry name" value="RING"/>
    <property type="match status" value="1"/>
</dbReference>
<proteinExistence type="inferred from homology"/>
<organism evidence="18 19">
    <name type="scientific">Sesamum alatum</name>
    <dbReference type="NCBI Taxonomy" id="300844"/>
    <lineage>
        <taxon>Eukaryota</taxon>
        <taxon>Viridiplantae</taxon>
        <taxon>Streptophyta</taxon>
        <taxon>Embryophyta</taxon>
        <taxon>Tracheophyta</taxon>
        <taxon>Spermatophyta</taxon>
        <taxon>Magnoliopsida</taxon>
        <taxon>eudicotyledons</taxon>
        <taxon>Gunneridae</taxon>
        <taxon>Pentapetalae</taxon>
        <taxon>asterids</taxon>
        <taxon>lamiids</taxon>
        <taxon>Lamiales</taxon>
        <taxon>Pedaliaceae</taxon>
        <taxon>Sesamum</taxon>
    </lineage>
</organism>
<evidence type="ECO:0000256" key="15">
    <source>
        <dbReference type="PROSITE-ProRule" id="PRU00175"/>
    </source>
</evidence>
<dbReference type="PROSITE" id="PS50089">
    <property type="entry name" value="ZF_RING_2"/>
    <property type="match status" value="1"/>
</dbReference>
<dbReference type="InterPro" id="IPR013083">
    <property type="entry name" value="Znf_RING/FYVE/PHD"/>
</dbReference>
<keyword evidence="7" id="KW-0479">Metal-binding</keyword>
<keyword evidence="9 15" id="KW-0863">Zinc-finger</keyword>
<evidence type="ECO:0000256" key="4">
    <source>
        <dbReference type="ARBA" id="ARBA00012483"/>
    </source>
</evidence>
<dbReference type="PANTHER" id="PTHR46279">
    <property type="entry name" value="RING/U-BOX SUPERFAMILY PROTEIN"/>
    <property type="match status" value="1"/>
</dbReference>
<dbReference type="GO" id="GO:0016020">
    <property type="term" value="C:membrane"/>
    <property type="evidence" value="ECO:0007669"/>
    <property type="project" value="UniProtKB-SubCell"/>
</dbReference>
<dbReference type="InterPro" id="IPR001841">
    <property type="entry name" value="Znf_RING"/>
</dbReference>
<comment type="similarity">
    <text evidence="14">Belongs to the RING-type zinc finger family. ATL subfamily.</text>
</comment>
<keyword evidence="10" id="KW-0833">Ubl conjugation pathway</keyword>
<dbReference type="Pfam" id="PF13947">
    <property type="entry name" value="GUB_WAK_bind"/>
    <property type="match status" value="1"/>
</dbReference>
<dbReference type="InterPro" id="IPR046948">
    <property type="entry name" value="ATL20-22-like"/>
</dbReference>
<reference evidence="18" key="1">
    <citation type="submission" date="2020-06" db="EMBL/GenBank/DDBJ databases">
        <authorList>
            <person name="Li T."/>
            <person name="Hu X."/>
            <person name="Zhang T."/>
            <person name="Song X."/>
            <person name="Zhang H."/>
            <person name="Dai N."/>
            <person name="Sheng W."/>
            <person name="Hou X."/>
            <person name="Wei L."/>
        </authorList>
    </citation>
    <scope>NUCLEOTIDE SEQUENCE</scope>
    <source>
        <strain evidence="18">3651</strain>
        <tissue evidence="18">Leaf</tissue>
    </source>
</reference>
<sequence length="389" mass="43764">MPQILEPYITTPPTLMDASKVITPLLFIIFFYLLLNSIITATSASEFCSSSVCRPTEPVIRFPFRLQEHQPVSCGYPGFDLSCDAFNQTVIELPNSGKFTVQGVDYANQNIWLNDPQYCLPRRLLELNLSGSPFNGVFFQDFTLFNCTFDYKRYKLDPIGCLSGENYTIFASSAERAVRFLASRCSLVATVAVPVQWEFFEPVTTSDLSDDIRLSWGWPRCRRCEARGGQCGFVGINSSVIECRNVPRHGLPRGARYAIIVGAGFPALLCLLGFLYFFCSRVICYRGWRRRPVMELSMVVAPQPTTTVSGLDGQTIESYPKTTLGESCRLPTPHHNVCSICLSEYMPKETLRSIPECQHCFHAECIDEWLRLNPSCPVCRNSPQSSPLN</sequence>
<dbReference type="AlphaFoldDB" id="A0AAE1YTJ5"/>
<keyword evidence="11" id="KW-0862">Zinc</keyword>
<dbReference type="GO" id="GO:0030247">
    <property type="term" value="F:polysaccharide binding"/>
    <property type="evidence" value="ECO:0007669"/>
    <property type="project" value="InterPro"/>
</dbReference>
<evidence type="ECO:0000256" key="2">
    <source>
        <dbReference type="ARBA" id="ARBA00004167"/>
    </source>
</evidence>
<keyword evidence="5" id="KW-0808">Transferase</keyword>
<evidence type="ECO:0000256" key="11">
    <source>
        <dbReference type="ARBA" id="ARBA00022833"/>
    </source>
</evidence>
<evidence type="ECO:0000313" key="18">
    <source>
        <dbReference type="EMBL" id="KAK4436225.1"/>
    </source>
</evidence>
<dbReference type="Proteomes" id="UP001293254">
    <property type="component" value="Unassembled WGS sequence"/>
</dbReference>
<evidence type="ECO:0000256" key="13">
    <source>
        <dbReference type="ARBA" id="ARBA00023136"/>
    </source>
</evidence>
<evidence type="ECO:0000256" key="8">
    <source>
        <dbReference type="ARBA" id="ARBA00022729"/>
    </source>
</evidence>
<evidence type="ECO:0000256" key="5">
    <source>
        <dbReference type="ARBA" id="ARBA00022679"/>
    </source>
</evidence>
<dbReference type="EC" id="2.3.2.27" evidence="4"/>
<comment type="pathway">
    <text evidence="3">Protein modification; protein ubiquitination.</text>
</comment>
<evidence type="ECO:0000256" key="6">
    <source>
        <dbReference type="ARBA" id="ARBA00022692"/>
    </source>
</evidence>
<evidence type="ECO:0000256" key="12">
    <source>
        <dbReference type="ARBA" id="ARBA00022989"/>
    </source>
</evidence>
<evidence type="ECO:0000256" key="7">
    <source>
        <dbReference type="ARBA" id="ARBA00022723"/>
    </source>
</evidence>
<dbReference type="GO" id="GO:0061630">
    <property type="term" value="F:ubiquitin protein ligase activity"/>
    <property type="evidence" value="ECO:0007669"/>
    <property type="project" value="UniProtKB-EC"/>
</dbReference>
<dbReference type="EMBL" id="JACGWO010000002">
    <property type="protein sequence ID" value="KAK4436225.1"/>
    <property type="molecule type" value="Genomic_DNA"/>
</dbReference>
<keyword evidence="19" id="KW-1185">Reference proteome</keyword>
<keyword evidence="12 16" id="KW-1133">Transmembrane helix</keyword>
<dbReference type="GO" id="GO:0008270">
    <property type="term" value="F:zinc ion binding"/>
    <property type="evidence" value="ECO:0007669"/>
    <property type="project" value="UniProtKB-KW"/>
</dbReference>
<protein>
    <recommendedName>
        <fullName evidence="4">RING-type E3 ubiquitin transferase</fullName>
        <ecNumber evidence="4">2.3.2.27</ecNumber>
    </recommendedName>
</protein>
<dbReference type="SUPFAM" id="SSF57850">
    <property type="entry name" value="RING/U-box"/>
    <property type="match status" value="1"/>
</dbReference>
<keyword evidence="6 16" id="KW-0812">Transmembrane</keyword>
<dbReference type="PANTHER" id="PTHR46279:SF10">
    <property type="entry name" value="RING-TYPE E3 UBIQUITIN TRANSFERASE"/>
    <property type="match status" value="1"/>
</dbReference>
<keyword evidence="13 16" id="KW-0472">Membrane</keyword>
<evidence type="ECO:0000313" key="19">
    <source>
        <dbReference type="Proteomes" id="UP001293254"/>
    </source>
</evidence>
<feature type="transmembrane region" description="Helical" evidence="16">
    <location>
        <begin position="257"/>
        <end position="279"/>
    </location>
</feature>
<accession>A0AAE1YTJ5</accession>
<reference evidence="18" key="2">
    <citation type="journal article" date="2024" name="Plant">
        <title>Genomic evolution and insights into agronomic trait innovations of Sesamum species.</title>
        <authorList>
            <person name="Miao H."/>
            <person name="Wang L."/>
            <person name="Qu L."/>
            <person name="Liu H."/>
            <person name="Sun Y."/>
            <person name="Le M."/>
            <person name="Wang Q."/>
            <person name="Wei S."/>
            <person name="Zheng Y."/>
            <person name="Lin W."/>
            <person name="Duan Y."/>
            <person name="Cao H."/>
            <person name="Xiong S."/>
            <person name="Wang X."/>
            <person name="Wei L."/>
            <person name="Li C."/>
            <person name="Ma Q."/>
            <person name="Ju M."/>
            <person name="Zhao R."/>
            <person name="Li G."/>
            <person name="Mu C."/>
            <person name="Tian Q."/>
            <person name="Mei H."/>
            <person name="Zhang T."/>
            <person name="Gao T."/>
            <person name="Zhang H."/>
        </authorList>
    </citation>
    <scope>NUCLEOTIDE SEQUENCE</scope>
    <source>
        <strain evidence="18">3651</strain>
    </source>
</reference>
<comment type="caution">
    <text evidence="18">The sequence shown here is derived from an EMBL/GenBank/DDBJ whole genome shotgun (WGS) entry which is preliminary data.</text>
</comment>
<comment type="catalytic activity">
    <reaction evidence="1">
        <text>S-ubiquitinyl-[E2 ubiquitin-conjugating enzyme]-L-cysteine + [acceptor protein]-L-lysine = [E2 ubiquitin-conjugating enzyme]-L-cysteine + N(6)-ubiquitinyl-[acceptor protein]-L-lysine.</text>
        <dbReference type="EC" id="2.3.2.27"/>
    </reaction>
</comment>